<keyword evidence="2" id="KW-1185">Reference proteome</keyword>
<dbReference type="EMBL" id="JAZHXJ010002012">
    <property type="protein sequence ID" value="KAL1841916.1"/>
    <property type="molecule type" value="Genomic_DNA"/>
</dbReference>
<protein>
    <submittedName>
        <fullName evidence="1">Uncharacterized protein</fullName>
    </submittedName>
</protein>
<dbReference type="Proteomes" id="UP001586593">
    <property type="component" value="Unassembled WGS sequence"/>
</dbReference>
<dbReference type="SUPFAM" id="SSF53335">
    <property type="entry name" value="S-adenosyl-L-methionine-dependent methyltransferases"/>
    <property type="match status" value="1"/>
</dbReference>
<accession>A0ABR3VKA9</accession>
<evidence type="ECO:0000313" key="2">
    <source>
        <dbReference type="Proteomes" id="UP001586593"/>
    </source>
</evidence>
<comment type="caution">
    <text evidence="1">The sequence shown here is derived from an EMBL/GenBank/DDBJ whole genome shotgun (WGS) entry which is preliminary data.</text>
</comment>
<sequence>MRGAPLQSALPLRVDSRLSGLAFATLHELSCSKIVISPLFVSSPLGSCHTCPRPLQLRGVPVPSRADYNMDTDGSDGVQLPLHNGGGRFAAGGPISAQHPEQAAPMIEAATAPDEGTDEEQLIRSCSFEHGRRYQAFQNGRYPIPNDEFEQNREDMKHAMMLQLTEGRLFYAPVDNPKVIVDVGTGTGKRLASCSPLTSCICALPSVDNMLFDLDIADTKTSRYMGNRRSAGEPPYLGSTPTH</sequence>
<dbReference type="InterPro" id="IPR029063">
    <property type="entry name" value="SAM-dependent_MTases_sf"/>
</dbReference>
<name>A0ABR3VKA9_9PEZI</name>
<reference evidence="1 2" key="1">
    <citation type="journal article" date="2024" name="Commun. Biol.">
        <title>Comparative genomic analysis of thermophilic fungi reveals convergent evolutionary adaptations and gene losses.</title>
        <authorList>
            <person name="Steindorff A.S."/>
            <person name="Aguilar-Pontes M.V."/>
            <person name="Robinson A.J."/>
            <person name="Andreopoulos B."/>
            <person name="LaButti K."/>
            <person name="Kuo A."/>
            <person name="Mondo S."/>
            <person name="Riley R."/>
            <person name="Otillar R."/>
            <person name="Haridas S."/>
            <person name="Lipzen A."/>
            <person name="Grimwood J."/>
            <person name="Schmutz J."/>
            <person name="Clum A."/>
            <person name="Reid I.D."/>
            <person name="Moisan M.C."/>
            <person name="Butler G."/>
            <person name="Nguyen T.T.M."/>
            <person name="Dewar K."/>
            <person name="Conant G."/>
            <person name="Drula E."/>
            <person name="Henrissat B."/>
            <person name="Hansel C."/>
            <person name="Singer S."/>
            <person name="Hutchinson M.I."/>
            <person name="de Vries R.P."/>
            <person name="Natvig D.O."/>
            <person name="Powell A.J."/>
            <person name="Tsang A."/>
            <person name="Grigoriev I.V."/>
        </authorList>
    </citation>
    <scope>NUCLEOTIDE SEQUENCE [LARGE SCALE GENOMIC DNA]</scope>
    <source>
        <strain evidence="1 2">ATCC 24622</strain>
    </source>
</reference>
<proteinExistence type="predicted"/>
<gene>
    <name evidence="1" type="ORF">VTK73DRAFT_3357</name>
</gene>
<organism evidence="1 2">
    <name type="scientific">Phialemonium thermophilum</name>
    <dbReference type="NCBI Taxonomy" id="223376"/>
    <lineage>
        <taxon>Eukaryota</taxon>
        <taxon>Fungi</taxon>
        <taxon>Dikarya</taxon>
        <taxon>Ascomycota</taxon>
        <taxon>Pezizomycotina</taxon>
        <taxon>Sordariomycetes</taxon>
        <taxon>Sordariomycetidae</taxon>
        <taxon>Cephalothecales</taxon>
        <taxon>Cephalothecaceae</taxon>
        <taxon>Phialemonium</taxon>
    </lineage>
</organism>
<evidence type="ECO:0000313" key="1">
    <source>
        <dbReference type="EMBL" id="KAL1841916.1"/>
    </source>
</evidence>